<dbReference type="EMBL" id="AM286690">
    <property type="protein sequence ID" value="CAL17775.1"/>
    <property type="molecule type" value="Genomic_DNA"/>
</dbReference>
<dbReference type="AlphaFoldDB" id="Q0VM23"/>
<evidence type="ECO:0000256" key="6">
    <source>
        <dbReference type="ARBA" id="ARBA00023288"/>
    </source>
</evidence>
<feature type="region of interest" description="Disordered" evidence="7">
    <location>
        <begin position="21"/>
        <end position="60"/>
    </location>
</feature>
<dbReference type="GO" id="GO:0009279">
    <property type="term" value="C:cell outer membrane"/>
    <property type="evidence" value="ECO:0007669"/>
    <property type="project" value="UniProtKB-SubCell"/>
</dbReference>
<feature type="compositionally biased region" description="Polar residues" evidence="7">
    <location>
        <begin position="25"/>
        <end position="43"/>
    </location>
</feature>
<evidence type="ECO:0000256" key="1">
    <source>
        <dbReference type="ARBA" id="ARBA00004459"/>
    </source>
</evidence>
<gene>
    <name evidence="8" type="ordered locus">ABO_2327</name>
</gene>
<protein>
    <recommendedName>
        <fullName evidence="10">Lipoprotein</fullName>
    </recommendedName>
</protein>
<evidence type="ECO:0000256" key="5">
    <source>
        <dbReference type="ARBA" id="ARBA00023237"/>
    </source>
</evidence>
<keyword evidence="3" id="KW-0472">Membrane</keyword>
<keyword evidence="4" id="KW-0564">Palmitate</keyword>
<evidence type="ECO:0000256" key="3">
    <source>
        <dbReference type="ARBA" id="ARBA00023136"/>
    </source>
</evidence>
<keyword evidence="5" id="KW-0998">Cell outer membrane</keyword>
<dbReference type="STRING" id="393595.ABO_2327"/>
<accession>Q0VM23</accession>
<comment type="subcellular location">
    <subcellularLocation>
        <location evidence="1">Cell outer membrane</location>
        <topology evidence="1">Lipid-anchor</topology>
    </subcellularLocation>
</comment>
<keyword evidence="2" id="KW-0732">Signal</keyword>
<evidence type="ECO:0000313" key="8">
    <source>
        <dbReference type="EMBL" id="CAL17775.1"/>
    </source>
</evidence>
<dbReference type="Pfam" id="PF13627">
    <property type="entry name" value="LptM_cons"/>
    <property type="match status" value="1"/>
</dbReference>
<dbReference type="Proteomes" id="UP000008871">
    <property type="component" value="Chromosome"/>
</dbReference>
<evidence type="ECO:0000256" key="7">
    <source>
        <dbReference type="SAM" id="MobiDB-lite"/>
    </source>
</evidence>
<proteinExistence type="predicted"/>
<evidence type="ECO:0000256" key="2">
    <source>
        <dbReference type="ARBA" id="ARBA00022729"/>
    </source>
</evidence>
<name>Q0VM23_ALCBS</name>
<feature type="compositionally biased region" description="Acidic residues" evidence="7">
    <location>
        <begin position="44"/>
        <end position="60"/>
    </location>
</feature>
<evidence type="ECO:0000313" key="9">
    <source>
        <dbReference type="Proteomes" id="UP000008871"/>
    </source>
</evidence>
<organism evidence="8 9">
    <name type="scientific">Alcanivorax borkumensis (strain ATCC 700651 / DSM 11573 / NCIMB 13689 / SK2)</name>
    <dbReference type="NCBI Taxonomy" id="393595"/>
    <lineage>
        <taxon>Bacteria</taxon>
        <taxon>Pseudomonadati</taxon>
        <taxon>Pseudomonadota</taxon>
        <taxon>Gammaproteobacteria</taxon>
        <taxon>Oceanospirillales</taxon>
        <taxon>Alcanivoracaceae</taxon>
        <taxon>Alcanivorax</taxon>
    </lineage>
</organism>
<dbReference type="RefSeq" id="WP_011589601.1">
    <property type="nucleotide sequence ID" value="NC_008260.1"/>
</dbReference>
<dbReference type="OrthoDB" id="6371254at2"/>
<evidence type="ECO:0000256" key="4">
    <source>
        <dbReference type="ARBA" id="ARBA00023139"/>
    </source>
</evidence>
<dbReference type="InterPro" id="IPR032831">
    <property type="entry name" value="LptM_cons"/>
</dbReference>
<dbReference type="HOGENOM" id="CLU_2930853_0_0_6"/>
<evidence type="ECO:0008006" key="10">
    <source>
        <dbReference type="Google" id="ProtNLM"/>
    </source>
</evidence>
<reference evidence="8 9" key="1">
    <citation type="journal article" date="2006" name="Nat. Biotechnol.">
        <title>Genome sequence of the ubiquitous hydrocarbon-degrading marine bacterium Alcanivorax borkumensis.</title>
        <authorList>
            <person name="Schneiker S."/>
            <person name="Martins dos Santos V.A.P."/>
            <person name="Bartels D."/>
            <person name="Bekel T."/>
            <person name="Brecht M."/>
            <person name="Buhrmester J."/>
            <person name="Chernikova T.N."/>
            <person name="Denaro R."/>
            <person name="Ferrer M."/>
            <person name="Gertler C."/>
            <person name="Goesmann A."/>
            <person name="Golyshina O.V."/>
            <person name="Kaminski F."/>
            <person name="Khachane A.N."/>
            <person name="Lang S."/>
            <person name="Linke B."/>
            <person name="McHardy A.C."/>
            <person name="Meyer F."/>
            <person name="Nechitaylo T."/>
            <person name="Puehler A."/>
            <person name="Regenhardt D."/>
            <person name="Rupp O."/>
            <person name="Sabirova J.S."/>
            <person name="Selbitschka W."/>
            <person name="Yakimov M.M."/>
            <person name="Timmis K.N."/>
            <person name="Vorhoelter F.-J."/>
            <person name="Weidner S."/>
            <person name="Kaiser O."/>
            <person name="Golyshin P.N."/>
        </authorList>
    </citation>
    <scope>NUCLEOTIDE SEQUENCE [LARGE SCALE GENOMIC DNA]</scope>
    <source>
        <strain evidence="9">ATCC 700651 / DSM 11573 / NCIMB 13689 / SK2</strain>
    </source>
</reference>
<sequence length="60" mass="6466">MRTFSLLLFLLLAGCGQKGPLYFDQQRNASTPASNAEPSQTNADSDDTQDKEDADASAQD</sequence>
<dbReference type="PROSITE" id="PS51257">
    <property type="entry name" value="PROKAR_LIPOPROTEIN"/>
    <property type="match status" value="1"/>
</dbReference>
<keyword evidence="6" id="KW-0449">Lipoprotein</keyword>
<dbReference type="KEGG" id="abo:ABO_2327"/>
<dbReference type="NCBIfam" id="NF047847">
    <property type="entry name" value="SS_mature_LptM"/>
    <property type="match status" value="1"/>
</dbReference>
<keyword evidence="9" id="KW-1185">Reference proteome</keyword>